<dbReference type="RefSeq" id="WP_064041776.1">
    <property type="nucleotide sequence ID" value="NZ_LUUJ01000107.1"/>
</dbReference>
<dbReference type="EMBL" id="LUUJ01000107">
    <property type="protein sequence ID" value="OAI12635.1"/>
    <property type="molecule type" value="Genomic_DNA"/>
</dbReference>
<evidence type="ECO:0000313" key="1">
    <source>
        <dbReference type="EMBL" id="OAI12635.1"/>
    </source>
</evidence>
<proteinExistence type="predicted"/>
<dbReference type="AlphaFoldDB" id="A0A177N461"/>
<protein>
    <submittedName>
        <fullName evidence="1">Uncharacterized protein</fullName>
    </submittedName>
</protein>
<comment type="caution">
    <text evidence="1">The sequence shown here is derived from an EMBL/GenBank/DDBJ whole genome shotgun (WGS) entry which is preliminary data.</text>
</comment>
<evidence type="ECO:0000313" key="2">
    <source>
        <dbReference type="Proteomes" id="UP000077857"/>
    </source>
</evidence>
<organism evidence="1 2">
    <name type="scientific">Methylomonas koyamae</name>
    <dbReference type="NCBI Taxonomy" id="702114"/>
    <lineage>
        <taxon>Bacteria</taxon>
        <taxon>Pseudomonadati</taxon>
        <taxon>Pseudomonadota</taxon>
        <taxon>Gammaproteobacteria</taxon>
        <taxon>Methylococcales</taxon>
        <taxon>Methylococcaceae</taxon>
        <taxon>Methylomonas</taxon>
    </lineage>
</organism>
<name>A0A177N461_9GAMM</name>
<gene>
    <name evidence="1" type="ORF">A1507_18805</name>
</gene>
<dbReference type="Proteomes" id="UP000077857">
    <property type="component" value="Unassembled WGS sequence"/>
</dbReference>
<reference evidence="1 2" key="1">
    <citation type="submission" date="2016-03" db="EMBL/GenBank/DDBJ databases">
        <authorList>
            <person name="Ploux O."/>
        </authorList>
    </citation>
    <scope>NUCLEOTIDE SEQUENCE [LARGE SCALE GENOMIC DNA]</scope>
    <source>
        <strain evidence="1 2">R-45378</strain>
    </source>
</reference>
<accession>A0A177N461</accession>
<sequence length="287" mass="32676">MSLNEKPLVTRPNLTIVKNINVGDVNMNVKAEGNVTVKIKKPKADMPSIDNPLTPGHRAELKDLIDKWVNLSGYLKKPLTFSAAWSMLNRQAKSMGKVGVTTINHYPDCDFERGKKFIQQEIAKLNKKPTVKKNSPTWRNSQISAIQTRCKQMNIADEKRRGYMESRFGVGKNSLTKLTDTELQEFKDYVMNGSPKFDYKQPQAPMQQIREKALSSLIDEMEKAAIDSGEYFNRESIPFKRETMLDKLQARDPGLFGDLAIASFKAFWNKQQICKLASGKPRGEWQN</sequence>